<accession>J9BTE5</accession>
<comment type="caution">
    <text evidence="2">The sequence shown here is derived from an EMBL/GenBank/DDBJ whole genome shotgun (WGS) entry which is preliminary data.</text>
</comment>
<dbReference type="EMBL" id="AMCI01008575">
    <property type="protein sequence ID" value="EJW90835.1"/>
    <property type="molecule type" value="Genomic_DNA"/>
</dbReference>
<sequence length="135" mass="15589">MKSKDENSTIEQTDITARLADVNMRLSEEAIKYVKENPDQECSVILIQTFFSDPDDTRKIDELMALLDPKLKSFYLFKELEHYSNRVKRTSLGAEAPDFSLRNIYGQPVSLDSFHGKYLLLAFTAPWCDMCHTED</sequence>
<dbReference type="Pfam" id="PF00578">
    <property type="entry name" value="AhpC-TSA"/>
    <property type="match status" value="1"/>
</dbReference>
<dbReference type="InterPro" id="IPR036249">
    <property type="entry name" value="Thioredoxin-like_sf"/>
</dbReference>
<gene>
    <name evidence="2" type="ORF">EVA_21058</name>
</gene>
<feature type="domain" description="Alkyl hydroperoxide reductase subunit C/ Thiol specific antioxidant" evidence="1">
    <location>
        <begin position="93"/>
        <end position="134"/>
    </location>
</feature>
<dbReference type="SUPFAM" id="SSF52833">
    <property type="entry name" value="Thioredoxin-like"/>
    <property type="match status" value="1"/>
</dbReference>
<dbReference type="InterPro" id="IPR000866">
    <property type="entry name" value="AhpC/TSA"/>
</dbReference>
<protein>
    <submittedName>
        <fullName evidence="2">Antioxidant, AhpC/TSA family</fullName>
    </submittedName>
</protein>
<proteinExistence type="predicted"/>
<dbReference type="AlphaFoldDB" id="J9BTE5"/>
<dbReference type="GO" id="GO:0016491">
    <property type="term" value="F:oxidoreductase activity"/>
    <property type="evidence" value="ECO:0007669"/>
    <property type="project" value="InterPro"/>
</dbReference>
<dbReference type="Gene3D" id="3.40.30.10">
    <property type="entry name" value="Glutaredoxin"/>
    <property type="match status" value="1"/>
</dbReference>
<evidence type="ECO:0000259" key="1">
    <source>
        <dbReference type="Pfam" id="PF00578"/>
    </source>
</evidence>
<feature type="non-terminal residue" evidence="2">
    <location>
        <position position="135"/>
    </location>
</feature>
<reference evidence="2" key="1">
    <citation type="journal article" date="2012" name="PLoS ONE">
        <title>Gene sets for utilization of primary and secondary nutrition supplies in the distal gut of endangered iberian lynx.</title>
        <authorList>
            <person name="Alcaide M."/>
            <person name="Messina E."/>
            <person name="Richter M."/>
            <person name="Bargiela R."/>
            <person name="Peplies J."/>
            <person name="Huws S.A."/>
            <person name="Newbold C.J."/>
            <person name="Golyshin P.N."/>
            <person name="Simon M.A."/>
            <person name="Lopez G."/>
            <person name="Yakimov M.M."/>
            <person name="Ferrer M."/>
        </authorList>
    </citation>
    <scope>NUCLEOTIDE SEQUENCE</scope>
</reference>
<name>J9BTE5_9ZZZZ</name>
<organism evidence="2">
    <name type="scientific">gut metagenome</name>
    <dbReference type="NCBI Taxonomy" id="749906"/>
    <lineage>
        <taxon>unclassified sequences</taxon>
        <taxon>metagenomes</taxon>
        <taxon>organismal metagenomes</taxon>
    </lineage>
</organism>
<evidence type="ECO:0000313" key="2">
    <source>
        <dbReference type="EMBL" id="EJW90835.1"/>
    </source>
</evidence>
<dbReference type="GO" id="GO:0016209">
    <property type="term" value="F:antioxidant activity"/>
    <property type="evidence" value="ECO:0007669"/>
    <property type="project" value="InterPro"/>
</dbReference>